<sequence length="143" mass="16472">MKKDDLKEKLTPMQFQVTQEDATEPPFKNDLWDFFEDGIYVDIVSGEPLFHSRDKFHSNCGWPSFSRPVEEKAVVEKTDRSHFMVRTEVRSAEGNSHLGHVFPDGPPPGGLRYCINSAALRFIPKNRLKEEGLENFLPTFDEK</sequence>
<evidence type="ECO:0000259" key="8">
    <source>
        <dbReference type="PROSITE" id="PS51790"/>
    </source>
</evidence>
<dbReference type="PANTHER" id="PTHR10173:SF59">
    <property type="entry name" value="PEPTIDE METHIONINE SULFOXIDE REDUCTASE MSRA_MSRB"/>
    <property type="match status" value="1"/>
</dbReference>
<evidence type="ECO:0000256" key="4">
    <source>
        <dbReference type="ARBA" id="ARBA00023002"/>
    </source>
</evidence>
<evidence type="ECO:0000256" key="6">
    <source>
        <dbReference type="ARBA" id="ARBA00075819"/>
    </source>
</evidence>
<proteinExistence type="inferred from homology"/>
<dbReference type="GO" id="GO:0030091">
    <property type="term" value="P:protein repair"/>
    <property type="evidence" value="ECO:0007669"/>
    <property type="project" value="InterPro"/>
</dbReference>
<dbReference type="InterPro" id="IPR011057">
    <property type="entry name" value="Mss4-like_sf"/>
</dbReference>
<evidence type="ECO:0000313" key="10">
    <source>
        <dbReference type="Proteomes" id="UP000240509"/>
    </source>
</evidence>
<evidence type="ECO:0000256" key="2">
    <source>
        <dbReference type="ARBA" id="ARBA00012499"/>
    </source>
</evidence>
<dbReference type="PROSITE" id="PS51790">
    <property type="entry name" value="MSRB"/>
    <property type="match status" value="1"/>
</dbReference>
<dbReference type="EC" id="1.8.4.12" evidence="2 7"/>
<organism evidence="9 10">
    <name type="scientific">Alkalicoccus saliphilus</name>
    <dbReference type="NCBI Taxonomy" id="200989"/>
    <lineage>
        <taxon>Bacteria</taxon>
        <taxon>Bacillati</taxon>
        <taxon>Bacillota</taxon>
        <taxon>Bacilli</taxon>
        <taxon>Bacillales</taxon>
        <taxon>Bacillaceae</taxon>
        <taxon>Alkalicoccus</taxon>
    </lineage>
</organism>
<dbReference type="Proteomes" id="UP000240509">
    <property type="component" value="Unassembled WGS sequence"/>
</dbReference>
<evidence type="ECO:0000256" key="5">
    <source>
        <dbReference type="ARBA" id="ARBA00048488"/>
    </source>
</evidence>
<evidence type="ECO:0000256" key="7">
    <source>
        <dbReference type="HAMAP-Rule" id="MF_01400"/>
    </source>
</evidence>
<comment type="catalytic activity">
    <reaction evidence="5 7">
        <text>L-methionyl-[protein] + [thioredoxin]-disulfide + H2O = L-methionyl-(R)-S-oxide-[protein] + [thioredoxin]-dithiol</text>
        <dbReference type="Rhea" id="RHEA:24164"/>
        <dbReference type="Rhea" id="RHEA-COMP:10698"/>
        <dbReference type="Rhea" id="RHEA-COMP:10700"/>
        <dbReference type="Rhea" id="RHEA-COMP:12313"/>
        <dbReference type="Rhea" id="RHEA-COMP:12314"/>
        <dbReference type="ChEBI" id="CHEBI:15377"/>
        <dbReference type="ChEBI" id="CHEBI:16044"/>
        <dbReference type="ChEBI" id="CHEBI:29950"/>
        <dbReference type="ChEBI" id="CHEBI:45764"/>
        <dbReference type="ChEBI" id="CHEBI:50058"/>
        <dbReference type="EC" id="1.8.4.12"/>
    </reaction>
</comment>
<gene>
    <name evidence="7 9" type="primary">msrB</name>
    <name evidence="9" type="ORF">C6Y45_02650</name>
</gene>
<dbReference type="PANTHER" id="PTHR10173">
    <property type="entry name" value="METHIONINE SULFOXIDE REDUCTASE"/>
    <property type="match status" value="1"/>
</dbReference>
<dbReference type="NCBIfam" id="TIGR00357">
    <property type="entry name" value="peptide-methionine (R)-S-oxide reductase MsrB"/>
    <property type="match status" value="1"/>
</dbReference>
<dbReference type="FunFam" id="2.170.150.20:FF:000003">
    <property type="entry name" value="Peptide methionine sulfoxide reductase MsrB"/>
    <property type="match status" value="1"/>
</dbReference>
<dbReference type="GO" id="GO:0033743">
    <property type="term" value="F:peptide-methionine (R)-S-oxide reductase activity"/>
    <property type="evidence" value="ECO:0007669"/>
    <property type="project" value="UniProtKB-UniRule"/>
</dbReference>
<evidence type="ECO:0000313" key="9">
    <source>
        <dbReference type="EMBL" id="PTL40299.1"/>
    </source>
</evidence>
<reference evidence="9 10" key="1">
    <citation type="submission" date="2018-03" db="EMBL/GenBank/DDBJ databases">
        <title>Alkalicoccus saliphilus sp. nov., isolated from a mineral pool.</title>
        <authorList>
            <person name="Zhao B."/>
        </authorList>
    </citation>
    <scope>NUCLEOTIDE SEQUENCE [LARGE SCALE GENOMIC DNA]</scope>
    <source>
        <strain evidence="9 10">6AG</strain>
    </source>
</reference>
<keyword evidence="4 7" id="KW-0560">Oxidoreductase</keyword>
<evidence type="ECO:0000256" key="1">
    <source>
        <dbReference type="ARBA" id="ARBA00007174"/>
    </source>
</evidence>
<dbReference type="InterPro" id="IPR002579">
    <property type="entry name" value="Met_Sox_Rdtase_MsrB_dom"/>
</dbReference>
<dbReference type="InterPro" id="IPR028427">
    <property type="entry name" value="Met_Sox_Rdtase_MsrB"/>
</dbReference>
<dbReference type="Pfam" id="PF01641">
    <property type="entry name" value="SelR"/>
    <property type="match status" value="1"/>
</dbReference>
<comment type="similarity">
    <text evidence="1 7">Belongs to the MsrB Met sulfoxide reductase family.</text>
</comment>
<dbReference type="GO" id="GO:0006979">
    <property type="term" value="P:response to oxidative stress"/>
    <property type="evidence" value="ECO:0007669"/>
    <property type="project" value="InterPro"/>
</dbReference>
<dbReference type="SUPFAM" id="SSF51316">
    <property type="entry name" value="Mss4-like"/>
    <property type="match status" value="1"/>
</dbReference>
<dbReference type="OrthoDB" id="4174719at2"/>
<feature type="domain" description="MsrB" evidence="8">
    <location>
        <begin position="3"/>
        <end position="125"/>
    </location>
</feature>
<evidence type="ECO:0000256" key="3">
    <source>
        <dbReference type="ARBA" id="ARBA00021130"/>
    </source>
</evidence>
<dbReference type="GO" id="GO:0005737">
    <property type="term" value="C:cytoplasm"/>
    <property type="evidence" value="ECO:0007669"/>
    <property type="project" value="TreeGrafter"/>
</dbReference>
<feature type="active site" description="Nucleophile" evidence="7">
    <location>
        <position position="114"/>
    </location>
</feature>
<keyword evidence="10" id="KW-1185">Reference proteome</keyword>
<dbReference type="AlphaFoldDB" id="A0A2T4UA93"/>
<comment type="caution">
    <text evidence="9">The sequence shown here is derived from an EMBL/GenBank/DDBJ whole genome shotgun (WGS) entry which is preliminary data.</text>
</comment>
<name>A0A2T4UA93_9BACI</name>
<dbReference type="HAMAP" id="MF_01400">
    <property type="entry name" value="MsrB"/>
    <property type="match status" value="1"/>
</dbReference>
<accession>A0A2T4UA93</accession>
<dbReference type="RefSeq" id="WP_107583477.1">
    <property type="nucleotide sequence ID" value="NZ_PZJJ01000002.1"/>
</dbReference>
<dbReference type="Gene3D" id="2.170.150.20">
    <property type="entry name" value="Peptide methionine sulfoxide reductase"/>
    <property type="match status" value="1"/>
</dbReference>
<dbReference type="EMBL" id="PZJJ01000002">
    <property type="protein sequence ID" value="PTL40299.1"/>
    <property type="molecule type" value="Genomic_DNA"/>
</dbReference>
<comment type="caution">
    <text evidence="7">Lacks conserved residue(s) required for the propagation of feature annotation.</text>
</comment>
<protein>
    <recommendedName>
        <fullName evidence="3 7">Peptide methionine sulfoxide reductase MsrB</fullName>
        <ecNumber evidence="2 7">1.8.4.12</ecNumber>
    </recommendedName>
    <alternativeName>
        <fullName evidence="6 7">Peptide-methionine (R)-S-oxide reductase</fullName>
    </alternativeName>
</protein>